<sequence>MRYKSCTKEDLLFLNTLVSSKLPGRPFVGKSPWRDAAIIVGENKYKDEINRLGCLRFAADTKQKLTNFYSDDLVSGNADQGAPAKSKNKKRSMSSISKDLQQHLWKLPTCAHEYHAPPVLSLCIGLPIIIRHNIATELSITKGQRGTVYAWHESTGAFGQCTLDVLFVLLDDPPTPIQVPDLPPNVVPLTRRKTKGIVTLKNDVKISVTRFQVDVLPGFSMTAYASQGQGLIPNATDLNTLSDHHAMYTALSRSRSAASTVILQGFDSRAITGGASGPLRKEYLVGVTRNLLIESFLVWKGTSYVPSQIHSAVSWSAKDPYIQQSEQPLSWS</sequence>
<gene>
    <name evidence="1" type="ORF">C8R41DRAFT_769514</name>
</gene>
<proteinExistence type="predicted"/>
<dbReference type="EMBL" id="JANVFT010000053">
    <property type="protein sequence ID" value="KAJ4484561.1"/>
    <property type="molecule type" value="Genomic_DNA"/>
</dbReference>
<keyword evidence="2" id="KW-1185">Reference proteome</keyword>
<organism evidence="1 2">
    <name type="scientific">Lentinula lateritia</name>
    <dbReference type="NCBI Taxonomy" id="40482"/>
    <lineage>
        <taxon>Eukaryota</taxon>
        <taxon>Fungi</taxon>
        <taxon>Dikarya</taxon>
        <taxon>Basidiomycota</taxon>
        <taxon>Agaricomycotina</taxon>
        <taxon>Agaricomycetes</taxon>
        <taxon>Agaricomycetidae</taxon>
        <taxon>Agaricales</taxon>
        <taxon>Marasmiineae</taxon>
        <taxon>Omphalotaceae</taxon>
        <taxon>Lentinula</taxon>
    </lineage>
</organism>
<accession>A0ABQ8VAZ7</accession>
<feature type="non-terminal residue" evidence="1">
    <location>
        <position position="332"/>
    </location>
</feature>
<evidence type="ECO:0000313" key="2">
    <source>
        <dbReference type="Proteomes" id="UP001150217"/>
    </source>
</evidence>
<dbReference type="InterPro" id="IPR027417">
    <property type="entry name" value="P-loop_NTPase"/>
</dbReference>
<comment type="caution">
    <text evidence="1">The sequence shown here is derived from an EMBL/GenBank/DDBJ whole genome shotgun (WGS) entry which is preliminary data.</text>
</comment>
<reference evidence="1" key="1">
    <citation type="submission" date="2022-08" db="EMBL/GenBank/DDBJ databases">
        <title>A Global Phylogenomic Analysis of the Shiitake Genus Lentinula.</title>
        <authorList>
            <consortium name="DOE Joint Genome Institute"/>
            <person name="Sierra-Patev S."/>
            <person name="Min B."/>
            <person name="Naranjo-Ortiz M."/>
            <person name="Looney B."/>
            <person name="Konkel Z."/>
            <person name="Slot J.C."/>
            <person name="Sakamoto Y."/>
            <person name="Steenwyk J.L."/>
            <person name="Rokas A."/>
            <person name="Carro J."/>
            <person name="Camarero S."/>
            <person name="Ferreira P."/>
            <person name="Molpeceres G."/>
            <person name="Ruiz-Duenas F.J."/>
            <person name="Serrano A."/>
            <person name="Henrissat B."/>
            <person name="Drula E."/>
            <person name="Hughes K.W."/>
            <person name="Mata J.L."/>
            <person name="Ishikawa N.K."/>
            <person name="Vargas-Isla R."/>
            <person name="Ushijima S."/>
            <person name="Smith C.A."/>
            <person name="Ahrendt S."/>
            <person name="Andreopoulos W."/>
            <person name="He G."/>
            <person name="Labutti K."/>
            <person name="Lipzen A."/>
            <person name="Ng V."/>
            <person name="Riley R."/>
            <person name="Sandor L."/>
            <person name="Barry K."/>
            <person name="Martinez A.T."/>
            <person name="Xiao Y."/>
            <person name="Gibbons J.G."/>
            <person name="Terashima K."/>
            <person name="Grigoriev I.V."/>
            <person name="Hibbett D.S."/>
        </authorList>
    </citation>
    <scope>NUCLEOTIDE SEQUENCE</scope>
    <source>
        <strain evidence="1">RHP3577 ss4</strain>
    </source>
</reference>
<evidence type="ECO:0000313" key="1">
    <source>
        <dbReference type="EMBL" id="KAJ4484561.1"/>
    </source>
</evidence>
<dbReference type="Proteomes" id="UP001150217">
    <property type="component" value="Unassembled WGS sequence"/>
</dbReference>
<dbReference type="SUPFAM" id="SSF52540">
    <property type="entry name" value="P-loop containing nucleoside triphosphate hydrolases"/>
    <property type="match status" value="1"/>
</dbReference>
<protein>
    <submittedName>
        <fullName evidence="1">Uncharacterized protein</fullName>
    </submittedName>
</protein>
<name>A0ABQ8VAZ7_9AGAR</name>